<gene>
    <name evidence="3" type="ORF">PCAL00307_LOCUS21336</name>
</gene>
<reference evidence="3" key="1">
    <citation type="submission" date="2021-01" db="EMBL/GenBank/DDBJ databases">
        <authorList>
            <person name="Corre E."/>
            <person name="Pelletier E."/>
            <person name="Niang G."/>
            <person name="Scheremetjew M."/>
            <person name="Finn R."/>
            <person name="Kale V."/>
            <person name="Holt S."/>
            <person name="Cochrane G."/>
            <person name="Meng A."/>
            <person name="Brown T."/>
            <person name="Cohen L."/>
        </authorList>
    </citation>
    <scope>NUCLEOTIDE SEQUENCE</scope>
    <source>
        <strain evidence="3">CCMP1756</strain>
    </source>
</reference>
<feature type="signal peptide" evidence="2">
    <location>
        <begin position="1"/>
        <end position="15"/>
    </location>
</feature>
<proteinExistence type="predicted"/>
<evidence type="ECO:0000313" key="3">
    <source>
        <dbReference type="EMBL" id="CAE0705886.1"/>
    </source>
</evidence>
<evidence type="ECO:0008006" key="4">
    <source>
        <dbReference type="Google" id="ProtNLM"/>
    </source>
</evidence>
<dbReference type="EMBL" id="HBIW01024733">
    <property type="protein sequence ID" value="CAE0705886.1"/>
    <property type="molecule type" value="Transcribed_RNA"/>
</dbReference>
<evidence type="ECO:0000256" key="1">
    <source>
        <dbReference type="SAM" id="MobiDB-lite"/>
    </source>
</evidence>
<name>A0A7S4ED56_9STRA</name>
<dbReference type="AlphaFoldDB" id="A0A7S4ED56"/>
<keyword evidence="2" id="KW-0732">Signal</keyword>
<protein>
    <recommendedName>
        <fullName evidence="4">PSI-F</fullName>
    </recommendedName>
</protein>
<evidence type="ECO:0000256" key="2">
    <source>
        <dbReference type="SAM" id="SignalP"/>
    </source>
</evidence>
<sequence>MPRLLCVTLFATAAAFDVSWIPADPDGPLPLSKAYRENLKRLCDVVRTVKPLPPSIMEKLPVIEKLCAKLEASSGSGSALVNRLRLVGVVAAGAWAWHSYQSKGLIYDATRAARSRSSLSPRPLSPRPPAPSKSSLFDPGAL</sequence>
<accession>A0A7S4ED56</accession>
<feature type="chain" id="PRO_5031247089" description="PSI-F" evidence="2">
    <location>
        <begin position="16"/>
        <end position="142"/>
    </location>
</feature>
<feature type="region of interest" description="Disordered" evidence="1">
    <location>
        <begin position="117"/>
        <end position="142"/>
    </location>
</feature>
<organism evidence="3">
    <name type="scientific">Pelagomonas calceolata</name>
    <dbReference type="NCBI Taxonomy" id="35677"/>
    <lineage>
        <taxon>Eukaryota</taxon>
        <taxon>Sar</taxon>
        <taxon>Stramenopiles</taxon>
        <taxon>Ochrophyta</taxon>
        <taxon>Pelagophyceae</taxon>
        <taxon>Pelagomonadales</taxon>
        <taxon>Pelagomonadaceae</taxon>
        <taxon>Pelagomonas</taxon>
    </lineage>
</organism>